<proteinExistence type="predicted"/>
<dbReference type="Gene3D" id="3.30.1150.10">
    <property type="match status" value="1"/>
</dbReference>
<comment type="caution">
    <text evidence="1">The sequence shown here is derived from an EMBL/GenBank/DDBJ whole genome shotgun (WGS) entry which is preliminary data.</text>
</comment>
<dbReference type="EMBL" id="QUSW01000001">
    <property type="protein sequence ID" value="RQP26389.1"/>
    <property type="molecule type" value="Genomic_DNA"/>
</dbReference>
<evidence type="ECO:0000313" key="1">
    <source>
        <dbReference type="EMBL" id="RQP26389.1"/>
    </source>
</evidence>
<keyword evidence="2" id="KW-1185">Reference proteome</keyword>
<name>A0A3N7K050_9BURK</name>
<gene>
    <name evidence="1" type="ORF">DZC73_05050</name>
</gene>
<reference evidence="1 2" key="1">
    <citation type="submission" date="2018-08" db="EMBL/GenBank/DDBJ databases">
        <authorList>
            <person name="Khan S.A."/>
            <person name="Jeon C.O."/>
            <person name="Chun B.H."/>
            <person name="Jeong S.E."/>
        </authorList>
    </citation>
    <scope>NUCLEOTIDE SEQUENCE [LARGE SCALE GENOMIC DNA]</scope>
    <source>
        <strain evidence="1 2">S-16</strain>
    </source>
</reference>
<accession>A0A3N7K050</accession>
<reference evidence="1 2" key="2">
    <citation type="submission" date="2018-12" db="EMBL/GenBank/DDBJ databases">
        <title>Rhizobacter gummiphilus sp. nov., a rubber-degrading bacterium isolated from the soil of a botanical garden in Japan.</title>
        <authorList>
            <person name="Shunsuke S.S."/>
        </authorList>
    </citation>
    <scope>NUCLEOTIDE SEQUENCE [LARGE SCALE GENOMIC DNA]</scope>
    <source>
        <strain evidence="1 2">S-16</strain>
    </source>
</reference>
<evidence type="ECO:0008006" key="3">
    <source>
        <dbReference type="Google" id="ProtNLM"/>
    </source>
</evidence>
<dbReference type="AlphaFoldDB" id="A0A3N7K050"/>
<organism evidence="1 2">
    <name type="scientific">Piscinibacter terrae</name>
    <dbReference type="NCBI Taxonomy" id="2496871"/>
    <lineage>
        <taxon>Bacteria</taxon>
        <taxon>Pseudomonadati</taxon>
        <taxon>Pseudomonadota</taxon>
        <taxon>Betaproteobacteria</taxon>
        <taxon>Burkholderiales</taxon>
        <taxon>Sphaerotilaceae</taxon>
        <taxon>Piscinibacter</taxon>
    </lineage>
</organism>
<evidence type="ECO:0000313" key="2">
    <source>
        <dbReference type="Proteomes" id="UP000267464"/>
    </source>
</evidence>
<sequence>MPTPDWALDADMLVRNGVRSLRVEVLVSDKGRAEKCTVQAMEPPRPVLHQAIARQVCATRLTPAMRQGVAVASVRHVEILLTQE</sequence>
<dbReference type="Proteomes" id="UP000267464">
    <property type="component" value="Unassembled WGS sequence"/>
</dbReference>
<protein>
    <recommendedName>
        <fullName evidence="3">TonB C-terminal domain-containing protein</fullName>
    </recommendedName>
</protein>
<dbReference type="SUPFAM" id="SSF74653">
    <property type="entry name" value="TolA/TonB C-terminal domain"/>
    <property type="match status" value="1"/>
</dbReference>